<proteinExistence type="predicted"/>
<accession>A0ABT3FLT7</accession>
<evidence type="ECO:0000259" key="4">
    <source>
        <dbReference type="PROSITE" id="PS50893"/>
    </source>
</evidence>
<dbReference type="PROSITE" id="PS50893">
    <property type="entry name" value="ABC_TRANSPORTER_2"/>
    <property type="match status" value="1"/>
</dbReference>
<comment type="caution">
    <text evidence="5">The sequence shown here is derived from an EMBL/GenBank/DDBJ whole genome shotgun (WGS) entry which is preliminary data.</text>
</comment>
<dbReference type="Pfam" id="PF12399">
    <property type="entry name" value="BCA_ABC_TP_C"/>
    <property type="match status" value="1"/>
</dbReference>
<gene>
    <name evidence="5" type="ORF">OKA04_07315</name>
</gene>
<keyword evidence="1" id="KW-0813">Transport</keyword>
<feature type="domain" description="ABC transporter" evidence="4">
    <location>
        <begin position="6"/>
        <end position="254"/>
    </location>
</feature>
<evidence type="ECO:0000313" key="5">
    <source>
        <dbReference type="EMBL" id="MCW1884536.1"/>
    </source>
</evidence>
<reference evidence="5 6" key="1">
    <citation type="submission" date="2022-10" db="EMBL/GenBank/DDBJ databases">
        <title>Luteolibacter flavescens strain MCCC 1K03193, whole genome shotgun sequencing project.</title>
        <authorList>
            <person name="Zhao G."/>
            <person name="Shen L."/>
        </authorList>
    </citation>
    <scope>NUCLEOTIDE SEQUENCE [LARGE SCALE GENOMIC DNA]</scope>
    <source>
        <strain evidence="5 6">MCCC 1K03193</strain>
    </source>
</reference>
<dbReference type="InterPro" id="IPR027417">
    <property type="entry name" value="P-loop_NTPase"/>
</dbReference>
<dbReference type="PANTHER" id="PTHR45772:SF7">
    <property type="entry name" value="AMINO ACID ABC TRANSPORTER ATP-BINDING PROTEIN"/>
    <property type="match status" value="1"/>
</dbReference>
<sequence length="262" mass="28814">MSTPLLELENVTIKFGGLTAVSELTTTVGAGQLVGLIGPNGAGKTTAFNMITGVYQPTSGTIRFDGKCTAGIKPSKLADRGIARTFQNIRLFGSMSVLDNIRVAKQLHNSQNFLGSLWRGKAWKESEAEIEKDALELLEIFNLAKFRDEMATSLPYGDQRRLEIVRALATRPKLLLLDEPAAGMNPSEKDDLMHLIRFIKDRYQLAVLLVEHDMKVVMGICERIAVLEYGRKIAEGTPKEIQCHPKVIEAYLGAAATPIETT</sequence>
<dbReference type="RefSeq" id="WP_264500494.1">
    <property type="nucleotide sequence ID" value="NZ_JAPDDS010000003.1"/>
</dbReference>
<keyword evidence="3 5" id="KW-0067">ATP-binding</keyword>
<keyword evidence="2" id="KW-0547">Nucleotide-binding</keyword>
<dbReference type="InterPro" id="IPR032823">
    <property type="entry name" value="BCA_ABC_TP_C"/>
</dbReference>
<evidence type="ECO:0000256" key="2">
    <source>
        <dbReference type="ARBA" id="ARBA00022741"/>
    </source>
</evidence>
<evidence type="ECO:0000256" key="1">
    <source>
        <dbReference type="ARBA" id="ARBA00022448"/>
    </source>
</evidence>
<dbReference type="SMART" id="SM00382">
    <property type="entry name" value="AAA"/>
    <property type="match status" value="1"/>
</dbReference>
<dbReference type="SUPFAM" id="SSF52540">
    <property type="entry name" value="P-loop containing nucleoside triphosphate hydrolases"/>
    <property type="match status" value="1"/>
</dbReference>
<dbReference type="CDD" id="cd03219">
    <property type="entry name" value="ABC_Mj1267_LivG_branched"/>
    <property type="match status" value="1"/>
</dbReference>
<dbReference type="InterPro" id="IPR003593">
    <property type="entry name" value="AAA+_ATPase"/>
</dbReference>
<dbReference type="Proteomes" id="UP001207930">
    <property type="component" value="Unassembled WGS sequence"/>
</dbReference>
<dbReference type="GO" id="GO:0005524">
    <property type="term" value="F:ATP binding"/>
    <property type="evidence" value="ECO:0007669"/>
    <property type="project" value="UniProtKB-KW"/>
</dbReference>
<dbReference type="Gene3D" id="3.40.50.300">
    <property type="entry name" value="P-loop containing nucleotide triphosphate hydrolases"/>
    <property type="match status" value="1"/>
</dbReference>
<evidence type="ECO:0000313" key="6">
    <source>
        <dbReference type="Proteomes" id="UP001207930"/>
    </source>
</evidence>
<keyword evidence="6" id="KW-1185">Reference proteome</keyword>
<dbReference type="PANTHER" id="PTHR45772">
    <property type="entry name" value="CONSERVED COMPONENT OF ABC TRANSPORTER FOR NATURAL AMINO ACIDS-RELATED"/>
    <property type="match status" value="1"/>
</dbReference>
<protein>
    <submittedName>
        <fullName evidence="5">ABC transporter ATP-binding protein</fullName>
    </submittedName>
</protein>
<dbReference type="Pfam" id="PF00005">
    <property type="entry name" value="ABC_tran"/>
    <property type="match status" value="1"/>
</dbReference>
<dbReference type="InterPro" id="IPR003439">
    <property type="entry name" value="ABC_transporter-like_ATP-bd"/>
</dbReference>
<organism evidence="5 6">
    <name type="scientific">Luteolibacter flavescens</name>
    <dbReference type="NCBI Taxonomy" id="1859460"/>
    <lineage>
        <taxon>Bacteria</taxon>
        <taxon>Pseudomonadati</taxon>
        <taxon>Verrucomicrobiota</taxon>
        <taxon>Verrucomicrobiia</taxon>
        <taxon>Verrucomicrobiales</taxon>
        <taxon>Verrucomicrobiaceae</taxon>
        <taxon>Luteolibacter</taxon>
    </lineage>
</organism>
<name>A0ABT3FLT7_9BACT</name>
<evidence type="ECO:0000256" key="3">
    <source>
        <dbReference type="ARBA" id="ARBA00022840"/>
    </source>
</evidence>
<dbReference type="InterPro" id="IPR051120">
    <property type="entry name" value="ABC_AA/LPS_Transport"/>
</dbReference>
<dbReference type="EMBL" id="JAPDDS010000003">
    <property type="protein sequence ID" value="MCW1884536.1"/>
    <property type="molecule type" value="Genomic_DNA"/>
</dbReference>